<accession>A0A830GBX6</accession>
<evidence type="ECO:0000256" key="1">
    <source>
        <dbReference type="SAM" id="Phobius"/>
    </source>
</evidence>
<feature type="transmembrane region" description="Helical" evidence="1">
    <location>
        <begin position="12"/>
        <end position="32"/>
    </location>
</feature>
<feature type="transmembrane region" description="Helical" evidence="1">
    <location>
        <begin position="69"/>
        <end position="85"/>
    </location>
</feature>
<organism evidence="2 3">
    <name type="scientific">Halarchaeum nitratireducens</name>
    <dbReference type="NCBI Taxonomy" id="489913"/>
    <lineage>
        <taxon>Archaea</taxon>
        <taxon>Methanobacteriati</taxon>
        <taxon>Methanobacteriota</taxon>
        <taxon>Stenosarchaea group</taxon>
        <taxon>Halobacteria</taxon>
        <taxon>Halobacteriales</taxon>
        <taxon>Halobacteriaceae</taxon>
    </lineage>
</organism>
<keyword evidence="1" id="KW-0472">Membrane</keyword>
<comment type="caution">
    <text evidence="2">The sequence shown here is derived from an EMBL/GenBank/DDBJ whole genome shotgun (WGS) entry which is preliminary data.</text>
</comment>
<evidence type="ECO:0000313" key="3">
    <source>
        <dbReference type="Proteomes" id="UP000608850"/>
    </source>
</evidence>
<keyword evidence="1" id="KW-0812">Transmembrane</keyword>
<name>A0A830GBX6_9EURY</name>
<sequence length="125" mass="12800">MSLHEFPDALREHTNAGVLAGWLVVAVAVTFWSGESLGGFTVLAASGVAVPFSAALADAFDVPYRSRKAASGAALCALGVAIADWGVDAHAVLLVLVGVGAAVVGVRGLFRALRDLDRRVNGETV</sequence>
<evidence type="ECO:0000313" key="2">
    <source>
        <dbReference type="EMBL" id="GGN19598.1"/>
    </source>
</evidence>
<dbReference type="AlphaFoldDB" id="A0A830GBX6"/>
<proteinExistence type="predicted"/>
<dbReference type="RefSeq" id="WP_188878858.1">
    <property type="nucleotide sequence ID" value="NZ_BMOQ01000005.1"/>
</dbReference>
<keyword evidence="3" id="KW-1185">Reference proteome</keyword>
<protein>
    <submittedName>
        <fullName evidence="2">Uncharacterized protein</fullName>
    </submittedName>
</protein>
<gene>
    <name evidence="2" type="ORF">GCM10009021_20860</name>
</gene>
<dbReference type="EMBL" id="BMOQ01000005">
    <property type="protein sequence ID" value="GGN19598.1"/>
    <property type="molecule type" value="Genomic_DNA"/>
</dbReference>
<keyword evidence="1" id="KW-1133">Transmembrane helix</keyword>
<feature type="transmembrane region" description="Helical" evidence="1">
    <location>
        <begin position="38"/>
        <end position="57"/>
    </location>
</feature>
<feature type="transmembrane region" description="Helical" evidence="1">
    <location>
        <begin position="91"/>
        <end position="110"/>
    </location>
</feature>
<dbReference type="Proteomes" id="UP000608850">
    <property type="component" value="Unassembled WGS sequence"/>
</dbReference>
<reference evidence="2 3" key="1">
    <citation type="journal article" date="2019" name="Int. J. Syst. Evol. Microbiol.">
        <title>The Global Catalogue of Microorganisms (GCM) 10K type strain sequencing project: providing services to taxonomists for standard genome sequencing and annotation.</title>
        <authorList>
            <consortium name="The Broad Institute Genomics Platform"/>
            <consortium name="The Broad Institute Genome Sequencing Center for Infectious Disease"/>
            <person name="Wu L."/>
            <person name="Ma J."/>
        </authorList>
    </citation>
    <scope>NUCLEOTIDE SEQUENCE [LARGE SCALE GENOMIC DNA]</scope>
    <source>
        <strain evidence="2 3">JCM 16331</strain>
    </source>
</reference>